<keyword evidence="2 4" id="KW-0238">DNA-binding</keyword>
<reference evidence="6 7" key="1">
    <citation type="submission" date="2015-08" db="EMBL/GenBank/DDBJ databases">
        <title>Draft Genome Sequence of Pseudoalteromonas porphyrae UCD-SED14.</title>
        <authorList>
            <person name="Coil D.A."/>
            <person name="Jospin G."/>
            <person name="Lee R.D."/>
            <person name="Eisen J.A."/>
        </authorList>
    </citation>
    <scope>NUCLEOTIDE SEQUENCE [LARGE SCALE GENOMIC DNA]</scope>
    <source>
        <strain evidence="6 7">UCD-SED14</strain>
    </source>
</reference>
<keyword evidence="3" id="KW-0804">Transcription</keyword>
<feature type="domain" description="HTH tetR-type" evidence="5">
    <location>
        <begin position="2"/>
        <end position="62"/>
    </location>
</feature>
<dbReference type="OrthoDB" id="9809772at2"/>
<gene>
    <name evidence="6" type="ORF">ADS77_01075</name>
</gene>
<keyword evidence="7" id="KW-1185">Reference proteome</keyword>
<sequence length="185" mass="20753">MNTTYTTILHHADELIQLNGFNGFSYADLSKTLGITKASIHHHFPAKADLGIAYCLQKCDALAQLDSQLKAKKHAAEQLQGYFNIFESCVQQQQMCGIYAMQTDLQLMSEPLQKQVNKLADLELQILARILELGAQSGEFKFKATPYQQAVIICCAIKGALMLNRRQHQDLFKQTCDACINMLIV</sequence>
<dbReference type="Proteomes" id="UP000037848">
    <property type="component" value="Unassembled WGS sequence"/>
</dbReference>
<feature type="DNA-binding region" description="H-T-H motif" evidence="4">
    <location>
        <begin position="25"/>
        <end position="44"/>
    </location>
</feature>
<keyword evidence="1" id="KW-0805">Transcription regulation</keyword>
<evidence type="ECO:0000256" key="1">
    <source>
        <dbReference type="ARBA" id="ARBA00023015"/>
    </source>
</evidence>
<dbReference type="InterPro" id="IPR036271">
    <property type="entry name" value="Tet_transcr_reg_TetR-rel_C_sf"/>
</dbReference>
<comment type="caution">
    <text evidence="6">The sequence shown here is derived from an EMBL/GenBank/DDBJ whole genome shotgun (WGS) entry which is preliminary data.</text>
</comment>
<dbReference type="Gene3D" id="1.10.357.10">
    <property type="entry name" value="Tetracycline Repressor, domain 2"/>
    <property type="match status" value="1"/>
</dbReference>
<evidence type="ECO:0000256" key="3">
    <source>
        <dbReference type="ARBA" id="ARBA00023163"/>
    </source>
</evidence>
<dbReference type="PROSITE" id="PS50977">
    <property type="entry name" value="HTH_TETR_2"/>
    <property type="match status" value="1"/>
</dbReference>
<protein>
    <recommendedName>
        <fullName evidence="5">HTH tetR-type domain-containing protein</fullName>
    </recommendedName>
</protein>
<evidence type="ECO:0000313" key="6">
    <source>
        <dbReference type="EMBL" id="KPH65554.1"/>
    </source>
</evidence>
<dbReference type="SUPFAM" id="SSF48498">
    <property type="entry name" value="Tetracyclin repressor-like, C-terminal domain"/>
    <property type="match status" value="1"/>
</dbReference>
<evidence type="ECO:0000256" key="4">
    <source>
        <dbReference type="PROSITE-ProRule" id="PRU00335"/>
    </source>
</evidence>
<dbReference type="STRING" id="187330.AMS58_05360"/>
<dbReference type="InterPro" id="IPR001647">
    <property type="entry name" value="HTH_TetR"/>
</dbReference>
<evidence type="ECO:0000259" key="5">
    <source>
        <dbReference type="PROSITE" id="PS50977"/>
    </source>
</evidence>
<dbReference type="PATRIC" id="fig|187330.3.peg.224"/>
<name>A0A0N1ENL1_9GAMM</name>
<evidence type="ECO:0000256" key="2">
    <source>
        <dbReference type="ARBA" id="ARBA00023125"/>
    </source>
</evidence>
<accession>A0A0N1ENL1</accession>
<evidence type="ECO:0000313" key="7">
    <source>
        <dbReference type="Proteomes" id="UP000037848"/>
    </source>
</evidence>
<proteinExistence type="predicted"/>
<dbReference type="Pfam" id="PF00440">
    <property type="entry name" value="TetR_N"/>
    <property type="match status" value="1"/>
</dbReference>
<dbReference type="PANTHER" id="PTHR47506:SF1">
    <property type="entry name" value="HTH-TYPE TRANSCRIPTIONAL REGULATOR YJDC"/>
    <property type="match status" value="1"/>
</dbReference>
<organism evidence="6 7">
    <name type="scientific">Pseudoalteromonas porphyrae</name>
    <dbReference type="NCBI Taxonomy" id="187330"/>
    <lineage>
        <taxon>Bacteria</taxon>
        <taxon>Pseudomonadati</taxon>
        <taxon>Pseudomonadota</taxon>
        <taxon>Gammaproteobacteria</taxon>
        <taxon>Alteromonadales</taxon>
        <taxon>Pseudoalteromonadaceae</taxon>
        <taxon>Pseudoalteromonas</taxon>
    </lineage>
</organism>
<dbReference type="SUPFAM" id="SSF46689">
    <property type="entry name" value="Homeodomain-like"/>
    <property type="match status" value="1"/>
</dbReference>
<dbReference type="AlphaFoldDB" id="A0A0N1ENL1"/>
<dbReference type="PANTHER" id="PTHR47506">
    <property type="entry name" value="TRANSCRIPTIONAL REGULATORY PROTEIN"/>
    <property type="match status" value="1"/>
</dbReference>
<dbReference type="InterPro" id="IPR009057">
    <property type="entry name" value="Homeodomain-like_sf"/>
</dbReference>
<dbReference type="RefSeq" id="WP_054204002.1">
    <property type="nucleotide sequence ID" value="NZ_LHPH01000001.1"/>
</dbReference>
<dbReference type="EMBL" id="LHPH01000001">
    <property type="protein sequence ID" value="KPH65554.1"/>
    <property type="molecule type" value="Genomic_DNA"/>
</dbReference>
<dbReference type="GO" id="GO:0003677">
    <property type="term" value="F:DNA binding"/>
    <property type="evidence" value="ECO:0007669"/>
    <property type="project" value="UniProtKB-UniRule"/>
</dbReference>